<sequence length="522" mass="57552">MPRIPKNPKPVAKKKTAPLVTQETAPKKKSGPAEQRGSKQAETVKQKEAPRKPRPAARAKNAKGASKPLTSDQNVGTTHGAIITVNDPPPTSATVSPASGTTFKQTQPLAPGISSEPLNHDAAMQIVMEENRRLKKQLESKSHVSLERPSERKRNNPYDIAPLRRILGLHVIPEDPDFMKELKNEAYNFLRETARDVVGAQELAKTIDRGAHWDYLLDDKQKLLKEQFVSKVRKGGAFSLTFFTSPADGNLSRFALDWPANELLKTVLRDQRLELKVQMKNTRSKLLYGNVVFNELHQQFNGRCAFPSEPVVRQAKGPKQHRLGRPPKDPLLQASLSMSSESRDRLKVLDRSTREKYRGNSASPEFDFEPTGKITMPVPKFVEKKKKKKGIQDPPTDSLDTGTGWNRPLAPNTNISIPSPRALSKRTRTVASVDMSINDIEEAYGGFDSNAAGAQLESTRGAKQSDPEGEDLPLPDYDEDDEDQDQVQDQGYDTDDNGDDSTASGSDLSSSVSGGSGSSEQE</sequence>
<name>A0ACC2WGD8_9TREE</name>
<gene>
    <name evidence="1" type="ORF">QFC22_006752</name>
</gene>
<reference evidence="1" key="1">
    <citation type="submission" date="2023-04" db="EMBL/GenBank/DDBJ databases">
        <title>Draft Genome sequencing of Naganishia species isolated from polar environments using Oxford Nanopore Technology.</title>
        <authorList>
            <person name="Leo P."/>
            <person name="Venkateswaran K."/>
        </authorList>
    </citation>
    <scope>NUCLEOTIDE SEQUENCE</scope>
    <source>
        <strain evidence="1">MNA-CCFEE 5425</strain>
    </source>
</reference>
<dbReference type="EMBL" id="JASBWU010000048">
    <property type="protein sequence ID" value="KAJ9110220.1"/>
    <property type="molecule type" value="Genomic_DNA"/>
</dbReference>
<protein>
    <submittedName>
        <fullName evidence="1">Uncharacterized protein</fullName>
    </submittedName>
</protein>
<proteinExistence type="predicted"/>
<comment type="caution">
    <text evidence="1">The sequence shown here is derived from an EMBL/GenBank/DDBJ whole genome shotgun (WGS) entry which is preliminary data.</text>
</comment>
<evidence type="ECO:0000313" key="1">
    <source>
        <dbReference type="EMBL" id="KAJ9110220.1"/>
    </source>
</evidence>
<evidence type="ECO:0000313" key="2">
    <source>
        <dbReference type="Proteomes" id="UP001243375"/>
    </source>
</evidence>
<organism evidence="1 2">
    <name type="scientific">Naganishia vaughanmartiniae</name>
    <dbReference type="NCBI Taxonomy" id="1424756"/>
    <lineage>
        <taxon>Eukaryota</taxon>
        <taxon>Fungi</taxon>
        <taxon>Dikarya</taxon>
        <taxon>Basidiomycota</taxon>
        <taxon>Agaricomycotina</taxon>
        <taxon>Tremellomycetes</taxon>
        <taxon>Filobasidiales</taxon>
        <taxon>Filobasidiaceae</taxon>
        <taxon>Naganishia</taxon>
    </lineage>
</organism>
<dbReference type="Proteomes" id="UP001243375">
    <property type="component" value="Unassembled WGS sequence"/>
</dbReference>
<accession>A0ACC2WGD8</accession>
<keyword evidence="2" id="KW-1185">Reference proteome</keyword>